<reference evidence="1" key="1">
    <citation type="journal article" date="2020" name="Nature">
        <title>Giant virus diversity and host interactions through global metagenomics.</title>
        <authorList>
            <person name="Schulz F."/>
            <person name="Roux S."/>
            <person name="Paez-Espino D."/>
            <person name="Jungbluth S."/>
            <person name="Walsh D.A."/>
            <person name="Denef V.J."/>
            <person name="McMahon K.D."/>
            <person name="Konstantinidis K.T."/>
            <person name="Eloe-Fadrosh E.A."/>
            <person name="Kyrpides N.C."/>
            <person name="Woyke T."/>
        </authorList>
    </citation>
    <scope>NUCLEOTIDE SEQUENCE</scope>
    <source>
        <strain evidence="1">GVMAG-M-3300014204-73</strain>
    </source>
</reference>
<name>A0A6C0BJ36_9ZZZZ</name>
<dbReference type="EMBL" id="MN739178">
    <property type="protein sequence ID" value="QHS92365.1"/>
    <property type="molecule type" value="Genomic_DNA"/>
</dbReference>
<protein>
    <submittedName>
        <fullName evidence="1">Uncharacterized protein</fullName>
    </submittedName>
</protein>
<dbReference type="AlphaFoldDB" id="A0A6C0BJ36"/>
<proteinExistence type="predicted"/>
<sequence length="113" mass="12984">MSLISEHVIQLLSEKKEKQRELWQGTARLIIDQIKEKLQTNENIVDCHGNCVRVSVQVSCEDDAQLNIVFNWVEQILSDEDPNLNISNIQKRGSTDNGLYTIDFCLKAYNYGI</sequence>
<evidence type="ECO:0000313" key="1">
    <source>
        <dbReference type="EMBL" id="QHS92365.1"/>
    </source>
</evidence>
<organism evidence="1">
    <name type="scientific">viral metagenome</name>
    <dbReference type="NCBI Taxonomy" id="1070528"/>
    <lineage>
        <taxon>unclassified sequences</taxon>
        <taxon>metagenomes</taxon>
        <taxon>organismal metagenomes</taxon>
    </lineage>
</organism>
<accession>A0A6C0BJ36</accession>